<dbReference type="SUPFAM" id="SSF53474">
    <property type="entry name" value="alpha/beta-Hydrolases"/>
    <property type="match status" value="1"/>
</dbReference>
<protein>
    <recommendedName>
        <fullName evidence="1">AB hydrolase-1 domain-containing protein</fullName>
    </recommendedName>
</protein>
<feature type="domain" description="AB hydrolase-1" evidence="1">
    <location>
        <begin position="60"/>
        <end position="119"/>
    </location>
</feature>
<proteinExistence type="predicted"/>
<dbReference type="STRING" id="363999.A0A439D4H9"/>
<dbReference type="Proteomes" id="UP000286045">
    <property type="component" value="Unassembled WGS sequence"/>
</dbReference>
<gene>
    <name evidence="2" type="ORF">EKO27_g5771</name>
</gene>
<name>A0A439D4H9_9PEZI</name>
<evidence type="ECO:0000313" key="3">
    <source>
        <dbReference type="Proteomes" id="UP000286045"/>
    </source>
</evidence>
<reference evidence="2 3" key="1">
    <citation type="submission" date="2018-12" db="EMBL/GenBank/DDBJ databases">
        <title>Draft genome sequence of Xylaria grammica IHI A82.</title>
        <authorList>
            <person name="Buettner E."/>
            <person name="Kellner H."/>
        </authorList>
    </citation>
    <scope>NUCLEOTIDE SEQUENCE [LARGE SCALE GENOMIC DNA]</scope>
    <source>
        <strain evidence="2 3">IHI A82</strain>
    </source>
</reference>
<comment type="caution">
    <text evidence="2">The sequence shown here is derived from an EMBL/GenBank/DDBJ whole genome shotgun (WGS) entry which is preliminary data.</text>
</comment>
<keyword evidence="3" id="KW-1185">Reference proteome</keyword>
<dbReference type="PANTHER" id="PTHR43433">
    <property type="entry name" value="HYDROLASE, ALPHA/BETA FOLD FAMILY PROTEIN"/>
    <property type="match status" value="1"/>
</dbReference>
<dbReference type="EMBL" id="RYZI01000159">
    <property type="protein sequence ID" value="RWA09303.1"/>
    <property type="molecule type" value="Genomic_DNA"/>
</dbReference>
<dbReference type="Pfam" id="PF00561">
    <property type="entry name" value="Abhydrolase_1"/>
    <property type="match status" value="1"/>
</dbReference>
<evidence type="ECO:0000259" key="1">
    <source>
        <dbReference type="Pfam" id="PF00561"/>
    </source>
</evidence>
<dbReference type="PANTHER" id="PTHR43433:SF5">
    <property type="entry name" value="AB HYDROLASE-1 DOMAIN-CONTAINING PROTEIN"/>
    <property type="match status" value="1"/>
</dbReference>
<dbReference type="InterPro" id="IPR029058">
    <property type="entry name" value="AB_hydrolase_fold"/>
</dbReference>
<feature type="non-terminal residue" evidence="2">
    <location>
        <position position="174"/>
    </location>
</feature>
<accession>A0A439D4H9</accession>
<dbReference type="InterPro" id="IPR050471">
    <property type="entry name" value="AB_hydrolase"/>
</dbReference>
<dbReference type="AlphaFoldDB" id="A0A439D4H9"/>
<dbReference type="Gene3D" id="3.40.50.1820">
    <property type="entry name" value="alpha/beta hydrolase"/>
    <property type="match status" value="1"/>
</dbReference>
<organism evidence="2 3">
    <name type="scientific">Xylaria grammica</name>
    <dbReference type="NCBI Taxonomy" id="363999"/>
    <lineage>
        <taxon>Eukaryota</taxon>
        <taxon>Fungi</taxon>
        <taxon>Dikarya</taxon>
        <taxon>Ascomycota</taxon>
        <taxon>Pezizomycotina</taxon>
        <taxon>Sordariomycetes</taxon>
        <taxon>Xylariomycetidae</taxon>
        <taxon>Xylariales</taxon>
        <taxon>Xylariaceae</taxon>
        <taxon>Xylaria</taxon>
    </lineage>
</organism>
<evidence type="ECO:0000313" key="2">
    <source>
        <dbReference type="EMBL" id="RWA09303.1"/>
    </source>
</evidence>
<sequence length="174" mass="19247">MRHRSTVATFPSVDQVVKTDAFPTAIWQLEPHQEGMLPVAAGRGGPFNIHWEIHGDGPVKIVYSVLLIDNRGMGRSDKPMMRYSTSAMAADLLEVLDHLSWTEERQLHICGLSMGGTAAIENTTSFSENMINRITMLLPKSLDRTVTYTASNIFPAGWLAEPDDAVLPNETVPR</sequence>
<dbReference type="InterPro" id="IPR000073">
    <property type="entry name" value="AB_hydrolase_1"/>
</dbReference>